<evidence type="ECO:0000259" key="1">
    <source>
        <dbReference type="PROSITE" id="PS50011"/>
    </source>
</evidence>
<dbReference type="CDD" id="cd14014">
    <property type="entry name" value="STKc_PknB_like"/>
    <property type="match status" value="1"/>
</dbReference>
<dbReference type="SMART" id="SM00220">
    <property type="entry name" value="S_TKc"/>
    <property type="match status" value="1"/>
</dbReference>
<dbReference type="PROSITE" id="PS00108">
    <property type="entry name" value="PROTEIN_KINASE_ST"/>
    <property type="match status" value="1"/>
</dbReference>
<dbReference type="STRING" id="1576369.SAMN05421753_103320"/>
<dbReference type="InterPro" id="IPR000719">
    <property type="entry name" value="Prot_kinase_dom"/>
</dbReference>
<dbReference type="Proteomes" id="UP000199518">
    <property type="component" value="Unassembled WGS sequence"/>
</dbReference>
<dbReference type="Pfam" id="PF00069">
    <property type="entry name" value="Pkinase"/>
    <property type="match status" value="1"/>
</dbReference>
<dbReference type="GO" id="GO:0005737">
    <property type="term" value="C:cytoplasm"/>
    <property type="evidence" value="ECO:0007669"/>
    <property type="project" value="TreeGrafter"/>
</dbReference>
<name>A0A1I3DM72_9PLAN</name>
<dbReference type="PROSITE" id="PS50011">
    <property type="entry name" value="PROTEIN_KINASE_DOM"/>
    <property type="match status" value="1"/>
</dbReference>
<dbReference type="Gene3D" id="1.10.510.10">
    <property type="entry name" value="Transferase(Phosphotransferase) domain 1"/>
    <property type="match status" value="1"/>
</dbReference>
<evidence type="ECO:0000313" key="3">
    <source>
        <dbReference type="Proteomes" id="UP000199518"/>
    </source>
</evidence>
<gene>
    <name evidence="2" type="ORF">SAMN05421753_103320</name>
</gene>
<organism evidence="2 3">
    <name type="scientific">Planctomicrobium piriforme</name>
    <dbReference type="NCBI Taxonomy" id="1576369"/>
    <lineage>
        <taxon>Bacteria</taxon>
        <taxon>Pseudomonadati</taxon>
        <taxon>Planctomycetota</taxon>
        <taxon>Planctomycetia</taxon>
        <taxon>Planctomycetales</taxon>
        <taxon>Planctomycetaceae</taxon>
        <taxon>Planctomicrobium</taxon>
    </lineage>
</organism>
<dbReference type="GO" id="GO:0004674">
    <property type="term" value="F:protein serine/threonine kinase activity"/>
    <property type="evidence" value="ECO:0007669"/>
    <property type="project" value="TreeGrafter"/>
</dbReference>
<proteinExistence type="predicted"/>
<protein>
    <recommendedName>
        <fullName evidence="1">Protein kinase domain-containing protein</fullName>
    </recommendedName>
</protein>
<evidence type="ECO:0000313" key="2">
    <source>
        <dbReference type="EMBL" id="SFH87834.1"/>
    </source>
</evidence>
<dbReference type="GO" id="GO:0005524">
    <property type="term" value="F:ATP binding"/>
    <property type="evidence" value="ECO:0007669"/>
    <property type="project" value="InterPro"/>
</dbReference>
<feature type="domain" description="Protein kinase" evidence="1">
    <location>
        <begin position="55"/>
        <end position="356"/>
    </location>
</feature>
<dbReference type="PANTHER" id="PTHR44167">
    <property type="entry name" value="OVARIAN-SPECIFIC SERINE/THREONINE-PROTEIN KINASE LOK-RELATED"/>
    <property type="match status" value="1"/>
</dbReference>
<dbReference type="EMBL" id="FOQD01000003">
    <property type="protein sequence ID" value="SFH87834.1"/>
    <property type="molecule type" value="Genomic_DNA"/>
</dbReference>
<accession>A0A1I3DM72</accession>
<dbReference type="InterPro" id="IPR011009">
    <property type="entry name" value="Kinase-like_dom_sf"/>
</dbReference>
<dbReference type="AlphaFoldDB" id="A0A1I3DM72"/>
<dbReference type="OrthoDB" id="6111975at2"/>
<dbReference type="InterPro" id="IPR008271">
    <property type="entry name" value="Ser/Thr_kinase_AS"/>
</dbReference>
<dbReference type="PANTHER" id="PTHR44167:SF18">
    <property type="entry name" value="PROTEIN KINASE DOMAIN-CONTAINING PROTEIN"/>
    <property type="match status" value="1"/>
</dbReference>
<reference evidence="3" key="1">
    <citation type="submission" date="2016-10" db="EMBL/GenBank/DDBJ databases">
        <authorList>
            <person name="Varghese N."/>
            <person name="Submissions S."/>
        </authorList>
    </citation>
    <scope>NUCLEOTIDE SEQUENCE [LARGE SCALE GENOMIC DNA]</scope>
    <source>
        <strain evidence="3">DSM 26348</strain>
    </source>
</reference>
<dbReference type="Gene3D" id="3.30.200.20">
    <property type="entry name" value="Phosphorylase Kinase, domain 1"/>
    <property type="match status" value="1"/>
</dbReference>
<dbReference type="SUPFAM" id="SSF56112">
    <property type="entry name" value="Protein kinase-like (PK-like)"/>
    <property type="match status" value="1"/>
</dbReference>
<sequence length="391" mass="43990">MPMNRDDDSVMIDATRLFATGDPGAPFAARNATSALYDRYQDIISSKEVTWEMTYRLLSRLGAGGQGIVFLADRSGAFDVSFPLALKFYRPDGYPDIQTYRREMSRMARVNMETARIQQDHLIDVYNVVEYRGILVLVSEWVDGYDLRQLTTPKLLKQIKRAVEPERWSYINDVIITDAGFQSRLMPGVAIAIIRECLAGLAALHRQGIIHADLKPANVMVKQTGNCKIIDLGSAFLDDEYPLRPTWTPRYAAVEVLEGARHTPLSDLASLGYVLLELLTGKYPFAGVADGAELIAVKRDIWRRIPDLLPKDVARNNTLVQMLSKMIAPDPADRFASLEEADLSQSGASEIERQLVKVNMTTEVENEMRILMQEFSQVSTTDEEIRRLRTG</sequence>
<keyword evidence="3" id="KW-1185">Reference proteome</keyword>